<dbReference type="Pfam" id="PF17921">
    <property type="entry name" value="Integrase_H2C2"/>
    <property type="match status" value="1"/>
</dbReference>
<dbReference type="PROSITE" id="PS50878">
    <property type="entry name" value="RT_POL"/>
    <property type="match status" value="1"/>
</dbReference>
<feature type="non-terminal residue" evidence="14">
    <location>
        <position position="1496"/>
    </location>
</feature>
<evidence type="ECO:0000259" key="12">
    <source>
        <dbReference type="PROSITE" id="PS50878"/>
    </source>
</evidence>
<feature type="coiled-coil region" evidence="9">
    <location>
        <begin position="1328"/>
        <end position="1355"/>
    </location>
</feature>
<evidence type="ECO:0000256" key="8">
    <source>
        <dbReference type="PROSITE-ProRule" id="PRU00047"/>
    </source>
</evidence>
<keyword evidence="1" id="KW-0645">Protease</keyword>
<dbReference type="Pfam" id="PF17917">
    <property type="entry name" value="RT_RNaseH"/>
    <property type="match status" value="1"/>
</dbReference>
<feature type="compositionally biased region" description="Acidic residues" evidence="10">
    <location>
        <begin position="1454"/>
        <end position="1466"/>
    </location>
</feature>
<keyword evidence="2" id="KW-0808">Transferase</keyword>
<feature type="region of interest" description="Disordered" evidence="10">
    <location>
        <begin position="1453"/>
        <end position="1496"/>
    </location>
</feature>
<keyword evidence="8" id="KW-0479">Metal-binding</keyword>
<name>A0A8D9D778_BRACM</name>
<dbReference type="InterPro" id="IPR012337">
    <property type="entry name" value="RNaseH-like_sf"/>
</dbReference>
<evidence type="ECO:0000256" key="5">
    <source>
        <dbReference type="ARBA" id="ARBA00022759"/>
    </source>
</evidence>
<dbReference type="FunFam" id="3.10.10.10:FF:000007">
    <property type="entry name" value="Retrovirus-related Pol polyprotein from transposon 17.6-like Protein"/>
    <property type="match status" value="1"/>
</dbReference>
<dbReference type="FunFam" id="3.30.420.10:FF:000032">
    <property type="entry name" value="Retrovirus-related Pol polyprotein from transposon 297-like Protein"/>
    <property type="match status" value="1"/>
</dbReference>
<dbReference type="Gene3D" id="3.10.10.10">
    <property type="entry name" value="HIV Type 1 Reverse Transcriptase, subunit A, domain 1"/>
    <property type="match status" value="1"/>
</dbReference>
<dbReference type="InterPro" id="IPR041588">
    <property type="entry name" value="Integrase_H2C2"/>
</dbReference>
<dbReference type="GO" id="GO:0003676">
    <property type="term" value="F:nucleic acid binding"/>
    <property type="evidence" value="ECO:0007669"/>
    <property type="project" value="InterPro"/>
</dbReference>
<keyword evidence="4" id="KW-0540">Nuclease</keyword>
<dbReference type="CDD" id="cd09274">
    <property type="entry name" value="RNase_HI_RT_Ty3"/>
    <property type="match status" value="1"/>
</dbReference>
<dbReference type="FunFam" id="1.10.340.70:FF:000001">
    <property type="entry name" value="Retrovirus-related Pol polyprotein from transposon gypsy-like Protein"/>
    <property type="match status" value="1"/>
</dbReference>
<accession>A0A8D9D778</accession>
<evidence type="ECO:0000313" key="15">
    <source>
        <dbReference type="EMBL" id="CAG7870328.1"/>
    </source>
</evidence>
<dbReference type="Gene3D" id="3.30.420.10">
    <property type="entry name" value="Ribonuclease H-like superfamily/Ribonuclease H"/>
    <property type="match status" value="1"/>
</dbReference>
<keyword evidence="7" id="KW-0695">RNA-directed DNA polymerase</keyword>
<dbReference type="Pfam" id="PF24626">
    <property type="entry name" value="SH3_Tf2-1"/>
    <property type="match status" value="1"/>
</dbReference>
<dbReference type="SUPFAM" id="SSF57756">
    <property type="entry name" value="Retrovirus zinc finger-like domains"/>
    <property type="match status" value="1"/>
</dbReference>
<dbReference type="Gene3D" id="3.30.70.270">
    <property type="match status" value="2"/>
</dbReference>
<proteinExistence type="predicted"/>
<dbReference type="Pfam" id="PF03732">
    <property type="entry name" value="Retrotrans_gag"/>
    <property type="match status" value="1"/>
</dbReference>
<dbReference type="SUPFAM" id="SSF53098">
    <property type="entry name" value="Ribonuclease H-like"/>
    <property type="match status" value="1"/>
</dbReference>
<evidence type="ECO:0008006" key="17">
    <source>
        <dbReference type="Google" id="ProtNLM"/>
    </source>
</evidence>
<dbReference type="Gene3D" id="1.10.340.70">
    <property type="match status" value="1"/>
</dbReference>
<dbReference type="InterPro" id="IPR036397">
    <property type="entry name" value="RNaseH_sf"/>
</dbReference>
<evidence type="ECO:0000313" key="16">
    <source>
        <dbReference type="Proteomes" id="UP000694005"/>
    </source>
</evidence>
<protein>
    <recommendedName>
        <fullName evidence="17">Reverse transcriptase</fullName>
    </recommendedName>
</protein>
<feature type="domain" description="Reverse transcriptase" evidence="12">
    <location>
        <begin position="624"/>
        <end position="803"/>
    </location>
</feature>
<dbReference type="Gene3D" id="3.10.20.370">
    <property type="match status" value="1"/>
</dbReference>
<dbReference type="GO" id="GO:0003964">
    <property type="term" value="F:RNA-directed DNA polymerase activity"/>
    <property type="evidence" value="ECO:0007669"/>
    <property type="project" value="UniProtKB-KW"/>
</dbReference>
<sequence>MSESDKERPVARLDKAQLDAIMATLMKEMDKKLEFVGATRSTNPVFGTTSQVRRAAREKRRGKRPAVGDESKDEDTSSGRSTDGERSVGSARSVRTGRAASQARSPTRHAARNRPDDNLGSLKLRIPVFSGTSNPDAYLEWETKIERVFDCQHYSETKKVKLAVTEFSGYALHWWDQIVTTRRRTGEPPVASWFELKTLMKKRFVPNHYGREIHQKLRRLTQGTKGVEDYYQEMEILMIKAAVEEASEATMARFQAGLNRDIQDRLEMQEYEDIYELLHKAILIEQQLKRKSSTKGSYGNNYKAPTTKDDKSFVKPKEEHEDKVKAPAARSRDVKCFKCHGFGHYANECTNKKAMILLDSGEVISEEEEEAIDYSVRGELLVTRRSLAVQSKLDEDNQRENLFHTRCIVYEKVCSLIIDGGSCTNVASEALVEKLGLKTGKHPRPYLLQWLNEEGELKVTDQYDRRVIHDGFTNRHSFTHRDKKIVLAPLSPQEVHEDQLQLKLRRQEAKEKPADKQKKETNLLAKSSEIKKALCLQQSMLLFVFKGALMSSSDPAPVLPSELEFLLQDYGDVFPDESPTGLPPMRGIEHQIDLVPGASLPNRPAYRTNPEETKELQKQVDELIEKGHIRESMSPCAVPVLLVPKKDGSWRMCVDCRAINNITVKYRHPIPRLDDMLDELHGSCVFSKVDLKSGYHQIRMKEGDEWKTAFKTKHGLYEWLVMPFGLTNAPSTFMRLMNHVLRSFIGHFVVVYFDDILIYSKSMAEHVHHLKSVLEVLRKESLFANFKKCTFGTDHLVFLGFVVTAQGIRVDEEKVKAIRDWPSPKSVSEVRSFHGLAGFYRRFVKDFSTIAAPLTEVIKKDVGFKWEKAQEEAFQNLKGKLTNAPLLVLPDFTKTFEIECDASGVGIGAVLMQEKRPIAYFSEKLSGAMLNYPTYDKELYALIRALQTWQHYLRPKEFVIHTDHESLKHLKGQHKLNKRHARWVEFLETFPYVIHYKQGKENIVADALSRRYTLFTSMEAKLLGFEQIKSYYEDDQDFKVQFEESKKHTSGKFYQVEGFLFYENRLCLPNCSLRELYVREAHGGGLMGHFGVAKTLAHLKEHFYWPTMRRDVERVCSRCVTCTQAKAKARPQGLYTPLPIPDAPWIDISMDFVLGLPRTRKGRDSIFVVVDRFSKMAHFIPCHKTDDALMVAEVFFREVVRLHGMPRSIVSDRDTKFLSHFWRTLWSKLGTKLKFSTTCHPQTDGQTEVVNRSLSALLRAVIKKNIKTWEDCIPHVEFAYNHSVHSATKFSPFQIVYGFNPLTPLDLMPLPYNEQTNLDGKAKAEFVVSLHEQVKKNIEKRTKEYEKQANKKRHELLLEPGDLVWIHLRKERFPEERKSKLMPRTDGPFTVLERINNNAYKIDLQGKYSINSTFNVADLIPFRADDLDLRTNPFKGGGDDVSLTEPVADLAHEELEESDSEEELDETNTTIGYKELDGSSIGFNSARDPFSFSNGP</sequence>
<keyword evidence="9" id="KW-0175">Coiled coil</keyword>
<dbReference type="InterPro" id="IPR043502">
    <property type="entry name" value="DNA/RNA_pol_sf"/>
</dbReference>
<feature type="compositionally biased region" description="Polar residues" evidence="10">
    <location>
        <begin position="294"/>
        <end position="304"/>
    </location>
</feature>
<dbReference type="GO" id="GO:0015074">
    <property type="term" value="P:DNA integration"/>
    <property type="evidence" value="ECO:0007669"/>
    <property type="project" value="InterPro"/>
</dbReference>
<dbReference type="Gene3D" id="4.10.60.10">
    <property type="entry name" value="Zinc finger, CCHC-type"/>
    <property type="match status" value="1"/>
</dbReference>
<dbReference type="GO" id="GO:0008270">
    <property type="term" value="F:zinc ion binding"/>
    <property type="evidence" value="ECO:0007669"/>
    <property type="project" value="UniProtKB-KW"/>
</dbReference>
<evidence type="ECO:0000256" key="4">
    <source>
        <dbReference type="ARBA" id="ARBA00022722"/>
    </source>
</evidence>
<organism evidence="14 16">
    <name type="scientific">Brassica campestris</name>
    <name type="common">Field mustard</name>
    <dbReference type="NCBI Taxonomy" id="3711"/>
    <lineage>
        <taxon>Eukaryota</taxon>
        <taxon>Viridiplantae</taxon>
        <taxon>Streptophyta</taxon>
        <taxon>Embryophyta</taxon>
        <taxon>Tracheophyta</taxon>
        <taxon>Spermatophyta</taxon>
        <taxon>Magnoliopsida</taxon>
        <taxon>eudicotyledons</taxon>
        <taxon>Gunneridae</taxon>
        <taxon>Pentapetalae</taxon>
        <taxon>rosids</taxon>
        <taxon>malvids</taxon>
        <taxon>Brassicales</taxon>
        <taxon>Brassicaceae</taxon>
        <taxon>Brassiceae</taxon>
        <taxon>Brassica</taxon>
    </lineage>
</organism>
<dbReference type="InterPro" id="IPR041373">
    <property type="entry name" value="RT_RNaseH"/>
</dbReference>
<dbReference type="InterPro" id="IPR001878">
    <property type="entry name" value="Znf_CCHC"/>
</dbReference>
<keyword evidence="6" id="KW-0378">Hydrolase</keyword>
<reference evidence="14 16" key="1">
    <citation type="submission" date="2021-07" db="EMBL/GenBank/DDBJ databases">
        <authorList>
            <consortium name="Genoscope - CEA"/>
            <person name="William W."/>
        </authorList>
    </citation>
    <scope>NUCLEOTIDE SEQUENCE [LARGE SCALE GENOMIC DNA]</scope>
</reference>
<feature type="compositionally biased region" description="Basic and acidic residues" evidence="10">
    <location>
        <begin position="306"/>
        <end position="325"/>
    </location>
</feature>
<dbReference type="Pfam" id="PF00665">
    <property type="entry name" value="rve"/>
    <property type="match status" value="1"/>
</dbReference>
<feature type="domain" description="Integrase catalytic" evidence="13">
    <location>
        <begin position="1140"/>
        <end position="1300"/>
    </location>
</feature>
<dbReference type="InterPro" id="IPR001584">
    <property type="entry name" value="Integrase_cat-core"/>
</dbReference>
<evidence type="ECO:0000256" key="2">
    <source>
        <dbReference type="ARBA" id="ARBA00022679"/>
    </source>
</evidence>
<dbReference type="PROSITE" id="PS50994">
    <property type="entry name" value="INTEGRASE"/>
    <property type="match status" value="1"/>
</dbReference>
<evidence type="ECO:0000256" key="3">
    <source>
        <dbReference type="ARBA" id="ARBA00022695"/>
    </source>
</evidence>
<dbReference type="InterPro" id="IPR005162">
    <property type="entry name" value="Retrotrans_gag_dom"/>
</dbReference>
<evidence type="ECO:0000256" key="10">
    <source>
        <dbReference type="SAM" id="MobiDB-lite"/>
    </source>
</evidence>
<evidence type="ECO:0000259" key="13">
    <source>
        <dbReference type="PROSITE" id="PS50994"/>
    </source>
</evidence>
<dbReference type="Proteomes" id="UP000694005">
    <property type="component" value="Chromosome A06"/>
</dbReference>
<dbReference type="InterPro" id="IPR036875">
    <property type="entry name" value="Znf_CCHC_sf"/>
</dbReference>
<evidence type="ECO:0000256" key="7">
    <source>
        <dbReference type="ARBA" id="ARBA00022918"/>
    </source>
</evidence>
<gene>
    <name evidence="14" type="ORF">BRAPAZ1V2_A06P25610.2</name>
    <name evidence="15" type="ORF">BRAPAZ1V2_A06P25680.2</name>
</gene>
<dbReference type="CDD" id="cd01647">
    <property type="entry name" value="RT_LTR"/>
    <property type="match status" value="1"/>
</dbReference>
<evidence type="ECO:0000313" key="14">
    <source>
        <dbReference type="EMBL" id="CAG7870321.1"/>
    </source>
</evidence>
<dbReference type="FunFam" id="3.30.70.270:FF:000020">
    <property type="entry name" value="Transposon Tf2-6 polyprotein-like Protein"/>
    <property type="match status" value="1"/>
</dbReference>
<evidence type="ECO:0000256" key="6">
    <source>
        <dbReference type="ARBA" id="ARBA00022801"/>
    </source>
</evidence>
<dbReference type="SUPFAM" id="SSF56672">
    <property type="entry name" value="DNA/RNA polymerases"/>
    <property type="match status" value="1"/>
</dbReference>
<dbReference type="Gramene" id="A06p25680.2_BraZ1">
    <property type="protein sequence ID" value="A06p25680.2_BraZ1.CDS"/>
    <property type="gene ID" value="A06g25680.2_BraZ1"/>
</dbReference>
<dbReference type="Pfam" id="PF00078">
    <property type="entry name" value="RVT_1"/>
    <property type="match status" value="1"/>
</dbReference>
<evidence type="ECO:0000259" key="11">
    <source>
        <dbReference type="PROSITE" id="PS50158"/>
    </source>
</evidence>
<keyword evidence="8" id="KW-0862">Zinc</keyword>
<dbReference type="EMBL" id="LS974622">
    <property type="protein sequence ID" value="CAG7870321.1"/>
    <property type="molecule type" value="Genomic_DNA"/>
</dbReference>
<dbReference type="SMART" id="SM00343">
    <property type="entry name" value="ZnF_C2HC"/>
    <property type="match status" value="1"/>
</dbReference>
<dbReference type="GO" id="GO:0006508">
    <property type="term" value="P:proteolysis"/>
    <property type="evidence" value="ECO:0007669"/>
    <property type="project" value="UniProtKB-KW"/>
</dbReference>
<dbReference type="EMBL" id="LS974622">
    <property type="protein sequence ID" value="CAG7870328.1"/>
    <property type="molecule type" value="Genomic_DNA"/>
</dbReference>
<feature type="domain" description="CCHC-type" evidence="11">
    <location>
        <begin position="335"/>
        <end position="351"/>
    </location>
</feature>
<keyword evidence="3" id="KW-0548">Nucleotidyltransferase</keyword>
<keyword evidence="8" id="KW-0863">Zinc-finger</keyword>
<dbReference type="InterPro" id="IPR056924">
    <property type="entry name" value="SH3_Tf2-1"/>
</dbReference>
<dbReference type="InterPro" id="IPR000477">
    <property type="entry name" value="RT_dom"/>
</dbReference>
<dbReference type="GO" id="GO:0004519">
    <property type="term" value="F:endonuclease activity"/>
    <property type="evidence" value="ECO:0007669"/>
    <property type="project" value="UniProtKB-KW"/>
</dbReference>
<feature type="region of interest" description="Disordered" evidence="10">
    <location>
        <begin position="293"/>
        <end position="325"/>
    </location>
</feature>
<evidence type="ECO:0000256" key="1">
    <source>
        <dbReference type="ARBA" id="ARBA00022670"/>
    </source>
</evidence>
<dbReference type="PANTHER" id="PTHR35046">
    <property type="entry name" value="ZINC KNUCKLE (CCHC-TYPE) FAMILY PROTEIN"/>
    <property type="match status" value="1"/>
</dbReference>
<keyword evidence="5" id="KW-0255">Endonuclease</keyword>
<dbReference type="Gramene" id="A06p25610.2_BraZ1">
    <property type="protein sequence ID" value="A06p25610.2_BraZ1.CDS"/>
    <property type="gene ID" value="A06g25610.2_BraZ1"/>
</dbReference>
<feature type="compositionally biased region" description="Basic residues" evidence="10">
    <location>
        <begin position="54"/>
        <end position="64"/>
    </location>
</feature>
<dbReference type="InterPro" id="IPR043128">
    <property type="entry name" value="Rev_trsase/Diguanyl_cyclase"/>
</dbReference>
<evidence type="ECO:0000256" key="9">
    <source>
        <dbReference type="SAM" id="Coils"/>
    </source>
</evidence>
<feature type="compositionally biased region" description="Polar residues" evidence="10">
    <location>
        <begin position="39"/>
        <end position="52"/>
    </location>
</feature>
<dbReference type="PANTHER" id="PTHR35046:SF9">
    <property type="entry name" value="RNA-DIRECTED DNA POLYMERASE"/>
    <property type="match status" value="1"/>
</dbReference>
<dbReference type="PROSITE" id="PS50158">
    <property type="entry name" value="ZF_CCHC"/>
    <property type="match status" value="1"/>
</dbReference>
<dbReference type="GO" id="GO:0008233">
    <property type="term" value="F:peptidase activity"/>
    <property type="evidence" value="ECO:0007669"/>
    <property type="project" value="UniProtKB-KW"/>
</dbReference>
<feature type="compositionally biased region" description="Basic and acidic residues" evidence="10">
    <location>
        <begin position="66"/>
        <end position="86"/>
    </location>
</feature>
<feature type="region of interest" description="Disordered" evidence="10">
    <location>
        <begin position="37"/>
        <end position="118"/>
    </location>
</feature>